<feature type="compositionally biased region" description="Acidic residues" evidence="1">
    <location>
        <begin position="1"/>
        <end position="10"/>
    </location>
</feature>
<accession>A0A7I8K6L5</accession>
<gene>
    <name evidence="2" type="ORF">SI7747_02003151</name>
    <name evidence="3" type="ORF">SI8410_02003444</name>
</gene>
<keyword evidence="4" id="KW-1185">Reference proteome</keyword>
<evidence type="ECO:0000313" key="3">
    <source>
        <dbReference type="EMBL" id="CAA7392300.1"/>
    </source>
</evidence>
<dbReference type="Proteomes" id="UP000663760">
    <property type="component" value="Chromosome 2"/>
</dbReference>
<sequence>MQWEEGEEEEGKSPGRAQRRQALLDSAGHSVEEEGI</sequence>
<protein>
    <submittedName>
        <fullName evidence="3">Uncharacterized protein</fullName>
    </submittedName>
</protein>
<feature type="region of interest" description="Disordered" evidence="1">
    <location>
        <begin position="1"/>
        <end position="36"/>
    </location>
</feature>
<dbReference type="EMBL" id="LR743589">
    <property type="protein sequence ID" value="CAA2616940.1"/>
    <property type="molecule type" value="Genomic_DNA"/>
</dbReference>
<dbReference type="EMBL" id="LR746265">
    <property type="protein sequence ID" value="CAA7392300.1"/>
    <property type="molecule type" value="Genomic_DNA"/>
</dbReference>
<evidence type="ECO:0000313" key="4">
    <source>
        <dbReference type="Proteomes" id="UP000663760"/>
    </source>
</evidence>
<evidence type="ECO:0000313" key="2">
    <source>
        <dbReference type="EMBL" id="CAA2616940.1"/>
    </source>
</evidence>
<dbReference type="AlphaFoldDB" id="A0A7I8K6L5"/>
<reference evidence="3" key="1">
    <citation type="submission" date="2020-02" db="EMBL/GenBank/DDBJ databases">
        <authorList>
            <person name="Scholz U."/>
            <person name="Mascher M."/>
            <person name="Fiebig A."/>
        </authorList>
    </citation>
    <scope>NUCLEOTIDE SEQUENCE</scope>
</reference>
<name>A0A7I8K6L5_SPIIN</name>
<evidence type="ECO:0000256" key="1">
    <source>
        <dbReference type="SAM" id="MobiDB-lite"/>
    </source>
</evidence>
<proteinExistence type="predicted"/>
<organism evidence="3 4">
    <name type="scientific">Spirodela intermedia</name>
    <name type="common">Intermediate duckweed</name>
    <dbReference type="NCBI Taxonomy" id="51605"/>
    <lineage>
        <taxon>Eukaryota</taxon>
        <taxon>Viridiplantae</taxon>
        <taxon>Streptophyta</taxon>
        <taxon>Embryophyta</taxon>
        <taxon>Tracheophyta</taxon>
        <taxon>Spermatophyta</taxon>
        <taxon>Magnoliopsida</taxon>
        <taxon>Liliopsida</taxon>
        <taxon>Araceae</taxon>
        <taxon>Lemnoideae</taxon>
        <taxon>Spirodela</taxon>
    </lineage>
</organism>